<dbReference type="PANTHER" id="PTHR13847">
    <property type="entry name" value="SARCOSINE DEHYDROGENASE-RELATED"/>
    <property type="match status" value="1"/>
</dbReference>
<dbReference type="GO" id="GO:0051537">
    <property type="term" value="F:2 iron, 2 sulfur cluster binding"/>
    <property type="evidence" value="ECO:0007669"/>
    <property type="project" value="UniProtKB-KW"/>
</dbReference>
<evidence type="ECO:0000256" key="5">
    <source>
        <dbReference type="ARBA" id="ARBA00023157"/>
    </source>
</evidence>
<dbReference type="InterPro" id="IPR038010">
    <property type="entry name" value="YhfW_C"/>
</dbReference>
<accession>A0ABD5P2U3</accession>
<dbReference type="Gene3D" id="3.30.9.10">
    <property type="entry name" value="D-Amino Acid Oxidase, subunit A, domain 2"/>
    <property type="match status" value="1"/>
</dbReference>
<evidence type="ECO:0000313" key="9">
    <source>
        <dbReference type="Proteomes" id="UP001595821"/>
    </source>
</evidence>
<dbReference type="GO" id="GO:0046872">
    <property type="term" value="F:metal ion binding"/>
    <property type="evidence" value="ECO:0007669"/>
    <property type="project" value="UniProtKB-KW"/>
</dbReference>
<evidence type="ECO:0000256" key="2">
    <source>
        <dbReference type="ARBA" id="ARBA00022723"/>
    </source>
</evidence>
<dbReference type="RefSeq" id="WP_246972777.1">
    <property type="nucleotide sequence ID" value="NZ_CP095397.1"/>
</dbReference>
<dbReference type="Gene3D" id="2.102.10.10">
    <property type="entry name" value="Rieske [2Fe-2S] iron-sulphur domain"/>
    <property type="match status" value="1"/>
</dbReference>
<evidence type="ECO:0000256" key="1">
    <source>
        <dbReference type="ARBA" id="ARBA00022714"/>
    </source>
</evidence>
<dbReference type="PRINTS" id="PR00162">
    <property type="entry name" value="RIESKE"/>
</dbReference>
<evidence type="ECO:0000256" key="3">
    <source>
        <dbReference type="ARBA" id="ARBA00023004"/>
    </source>
</evidence>
<keyword evidence="1" id="KW-0001">2Fe-2S</keyword>
<dbReference type="EMBL" id="JBHSDJ010000124">
    <property type="protein sequence ID" value="MFC4248503.1"/>
    <property type="molecule type" value="Genomic_DNA"/>
</dbReference>
<dbReference type="InterPro" id="IPR006076">
    <property type="entry name" value="FAD-dep_OxRdtase"/>
</dbReference>
<keyword evidence="2" id="KW-0479">Metal-binding</keyword>
<dbReference type="Pfam" id="PF01266">
    <property type="entry name" value="DAO"/>
    <property type="match status" value="1"/>
</dbReference>
<dbReference type="PROSITE" id="PS51296">
    <property type="entry name" value="RIESKE"/>
    <property type="match status" value="1"/>
</dbReference>
<reference evidence="8 9" key="1">
    <citation type="journal article" date="2014" name="Int. J. Syst. Evol. Microbiol.">
        <title>Complete genome sequence of Corynebacterium casei LMG S-19264T (=DSM 44701T), isolated from a smear-ripened cheese.</title>
        <authorList>
            <consortium name="US DOE Joint Genome Institute (JGI-PGF)"/>
            <person name="Walter F."/>
            <person name="Albersmeier A."/>
            <person name="Kalinowski J."/>
            <person name="Ruckert C."/>
        </authorList>
    </citation>
    <scope>NUCLEOTIDE SEQUENCE [LARGE SCALE GENOMIC DNA]</scope>
    <source>
        <strain evidence="8 9">IBRC-M 10912</strain>
    </source>
</reference>
<dbReference type="FunFam" id="2.102.10.10:FF:000014">
    <property type="entry name" value="Oxidoreductase, FAD dependent"/>
    <property type="match status" value="1"/>
</dbReference>
<organism evidence="8 9">
    <name type="scientific">Natribaculum luteum</name>
    <dbReference type="NCBI Taxonomy" id="1586232"/>
    <lineage>
        <taxon>Archaea</taxon>
        <taxon>Methanobacteriati</taxon>
        <taxon>Methanobacteriota</taxon>
        <taxon>Stenosarchaea group</taxon>
        <taxon>Halobacteria</taxon>
        <taxon>Halobacteriales</taxon>
        <taxon>Natrialbaceae</taxon>
        <taxon>Natribaculum</taxon>
    </lineage>
</organism>
<sequence length="513" mass="56013">MCDEFTRGAGALPGEPTSVWLATTPDAGYDPLEGSLSVDVAIVGAGITGLSTAVQLRERGKTVAVLERDRVAAGVTGKTTAKLTSQHGLIYDHLRREFGRERARQYASVNEASIEEVASRVEESDVDCGFERRPAYVYGDDRDAIEREVDAARGAGLPASFVTSVPPFDQAACAVRFDDQASFHPRKYLLALADDLHGDDGASIFEHTRVTDLGPGTPCRLETSEGDVTADAVVVATGFPILDRAGYFARMYPKRSYVLGVRIDGEPPEGMYYRSGDPYRTVRPHRDEDDTYVLVGGENHKTGQGGSTAERYRRLERWTRDRFPVASIDYRWSTQDYVPVDRVPFVGRIGAGAGTVYVATGFRGWGMTNGVSAGRLLAAAIDGRERPELGLFDPLRFTPKTSLADTVTENADAASQFATDWLRKLLAPDLESIGRGEGNVIRRGPEPIAAARDDDGELHAVSAICTHMYCLVEWNDAEGSWDCPCHGSRFSPDGEVLEGPATEDLPRKDDRRR</sequence>
<dbReference type="GeneID" id="71853185"/>
<keyword evidence="4" id="KW-0411">Iron-sulfur</keyword>
<evidence type="ECO:0000259" key="7">
    <source>
        <dbReference type="PROSITE" id="PS51296"/>
    </source>
</evidence>
<gene>
    <name evidence="8" type="ORF">ACFOZ7_16460</name>
</gene>
<dbReference type="Pfam" id="PF00355">
    <property type="entry name" value="Rieske"/>
    <property type="match status" value="1"/>
</dbReference>
<dbReference type="PANTHER" id="PTHR13847:SF274">
    <property type="entry name" value="RIESKE 2FE-2S IRON-SULFUR PROTEIN YHFW-RELATED"/>
    <property type="match status" value="1"/>
</dbReference>
<dbReference type="Proteomes" id="UP001595821">
    <property type="component" value="Unassembled WGS sequence"/>
</dbReference>
<name>A0ABD5P2U3_9EURY</name>
<dbReference type="AlphaFoldDB" id="A0ABD5P2U3"/>
<feature type="compositionally biased region" description="Basic and acidic residues" evidence="6">
    <location>
        <begin position="504"/>
        <end position="513"/>
    </location>
</feature>
<evidence type="ECO:0000256" key="6">
    <source>
        <dbReference type="SAM" id="MobiDB-lite"/>
    </source>
</evidence>
<dbReference type="CDD" id="cd03477">
    <property type="entry name" value="Rieske_YhfW_C"/>
    <property type="match status" value="1"/>
</dbReference>
<keyword evidence="5" id="KW-1015">Disulfide bond</keyword>
<dbReference type="SUPFAM" id="SSF50022">
    <property type="entry name" value="ISP domain"/>
    <property type="match status" value="1"/>
</dbReference>
<feature type="domain" description="Rieske" evidence="7">
    <location>
        <begin position="425"/>
        <end position="513"/>
    </location>
</feature>
<dbReference type="InterPro" id="IPR036922">
    <property type="entry name" value="Rieske_2Fe-2S_sf"/>
</dbReference>
<dbReference type="Gene3D" id="3.50.50.60">
    <property type="entry name" value="FAD/NAD(P)-binding domain"/>
    <property type="match status" value="1"/>
</dbReference>
<comment type="caution">
    <text evidence="8">The sequence shown here is derived from an EMBL/GenBank/DDBJ whole genome shotgun (WGS) entry which is preliminary data.</text>
</comment>
<protein>
    <submittedName>
        <fullName evidence="8">FAD-dependent oxidoreductase</fullName>
    </submittedName>
</protein>
<dbReference type="InterPro" id="IPR017941">
    <property type="entry name" value="Rieske_2Fe-2S"/>
</dbReference>
<evidence type="ECO:0000256" key="4">
    <source>
        <dbReference type="ARBA" id="ARBA00023014"/>
    </source>
</evidence>
<dbReference type="InterPro" id="IPR005805">
    <property type="entry name" value="Rieske_Fe-S_prot_C"/>
</dbReference>
<keyword evidence="3" id="KW-0408">Iron</keyword>
<feature type="region of interest" description="Disordered" evidence="6">
    <location>
        <begin position="491"/>
        <end position="513"/>
    </location>
</feature>
<evidence type="ECO:0000313" key="8">
    <source>
        <dbReference type="EMBL" id="MFC4248503.1"/>
    </source>
</evidence>
<dbReference type="InterPro" id="IPR036188">
    <property type="entry name" value="FAD/NAD-bd_sf"/>
</dbReference>
<proteinExistence type="predicted"/>
<dbReference type="SUPFAM" id="SSF51971">
    <property type="entry name" value="Nucleotide-binding domain"/>
    <property type="match status" value="1"/>
</dbReference>